<dbReference type="Proteomes" id="UP000178817">
    <property type="component" value="Unassembled WGS sequence"/>
</dbReference>
<proteinExistence type="predicted"/>
<comment type="caution">
    <text evidence="1">The sequence shown here is derived from an EMBL/GenBank/DDBJ whole genome shotgun (WGS) entry which is preliminary data.</text>
</comment>
<name>A0A1G2SC85_9BACT</name>
<gene>
    <name evidence="1" type="ORF">A3B07_01800</name>
</gene>
<evidence type="ECO:0000313" key="2">
    <source>
        <dbReference type="Proteomes" id="UP000178817"/>
    </source>
</evidence>
<evidence type="ECO:0000313" key="1">
    <source>
        <dbReference type="EMBL" id="OHA82647.1"/>
    </source>
</evidence>
<dbReference type="STRING" id="1802726.A3B07_01800"/>
<dbReference type="EMBL" id="MHUV01000005">
    <property type="protein sequence ID" value="OHA82647.1"/>
    <property type="molecule type" value="Genomic_DNA"/>
</dbReference>
<reference evidence="1 2" key="1">
    <citation type="journal article" date="2016" name="Nat. Commun.">
        <title>Thousands of microbial genomes shed light on interconnected biogeochemical processes in an aquifer system.</title>
        <authorList>
            <person name="Anantharaman K."/>
            <person name="Brown C.T."/>
            <person name="Hug L.A."/>
            <person name="Sharon I."/>
            <person name="Castelle C.J."/>
            <person name="Probst A.J."/>
            <person name="Thomas B.C."/>
            <person name="Singh A."/>
            <person name="Wilkins M.J."/>
            <person name="Karaoz U."/>
            <person name="Brodie E.L."/>
            <person name="Williams K.H."/>
            <person name="Hubbard S.S."/>
            <person name="Banfield J.F."/>
        </authorList>
    </citation>
    <scope>NUCLEOTIDE SEQUENCE [LARGE SCALE GENOMIC DNA]</scope>
</reference>
<organism evidence="1 2">
    <name type="scientific">Candidatus Yonathbacteria bacterium RIFCSPLOWO2_01_FULL_43_27</name>
    <dbReference type="NCBI Taxonomy" id="1802726"/>
    <lineage>
        <taxon>Bacteria</taxon>
        <taxon>Candidatus Yonathiibacteriota</taxon>
    </lineage>
</organism>
<sequence length="223" mass="24952">MEKHEKAPQFIGVPQFAELAACVLKQLPRDIDPNIAQGWIKNPKALGKALQNALCPPPPSVLERVRASGYLDVSFDGEEVHPLAIRSLTKEQALDEYRKSGGRTWIWDELGENMPYSVPEPRGLNVMILSFGRDIGSDEAFVEMDKLDVRPLTYEELVQYGILYPKHQKKKILVGLGTIHILHALFGSPHAPVLNADDDARNLDASSLKLTFHDRHSFLVVPK</sequence>
<accession>A0A1G2SC85</accession>
<dbReference type="AlphaFoldDB" id="A0A1G2SC85"/>
<protein>
    <submittedName>
        <fullName evidence="1">Uncharacterized protein</fullName>
    </submittedName>
</protein>